<protein>
    <recommendedName>
        <fullName evidence="3">DUF4435 domain-containing protein</fullName>
    </recommendedName>
</protein>
<evidence type="ECO:0008006" key="3">
    <source>
        <dbReference type="Google" id="ProtNLM"/>
    </source>
</evidence>
<keyword evidence="2" id="KW-1185">Reference proteome</keyword>
<gene>
    <name evidence="1" type="ORF">ACG04R_23155</name>
</gene>
<dbReference type="Proteomes" id="UP001606134">
    <property type="component" value="Unassembled WGS sequence"/>
</dbReference>
<evidence type="ECO:0000313" key="1">
    <source>
        <dbReference type="EMBL" id="MFG6489594.1"/>
    </source>
</evidence>
<proteinExistence type="predicted"/>
<accession>A0ABW7HIK8</accession>
<reference evidence="1 2" key="1">
    <citation type="submission" date="2024-08" db="EMBL/GenBank/DDBJ databases">
        <authorList>
            <person name="Lu H."/>
        </authorList>
    </citation>
    <scope>NUCLEOTIDE SEQUENCE [LARGE SCALE GENOMIC DNA]</scope>
    <source>
        <strain evidence="1 2">BYS78W</strain>
    </source>
</reference>
<sequence>MGKGEKIPTVDELIATLKKSSLPTLVCEGSDDLIVYRRIEDKLSHLGLSLLPVGGRDNAIKIFERRREIAAVPLAFIVDRDTWINTGVPAQYTDPSIILTDGYSIENDAFRDGNFLALLIGPESATFHSEISDFIEWYALALSRHLIDQSQPISLHPEQVLNASQRPALLALKNGEAYPTTFRTTITNDYKKLLRGKSLLNLLSRNLNTRKNLPNHSTQSLLEFAAANPGPLLTATTNAVKARFEFGVKSQI</sequence>
<comment type="caution">
    <text evidence="1">The sequence shown here is derived from an EMBL/GenBank/DDBJ whole genome shotgun (WGS) entry which is preliminary data.</text>
</comment>
<organism evidence="1 2">
    <name type="scientific">Pelomonas candidula</name>
    <dbReference type="NCBI Taxonomy" id="3299025"/>
    <lineage>
        <taxon>Bacteria</taxon>
        <taxon>Pseudomonadati</taxon>
        <taxon>Pseudomonadota</taxon>
        <taxon>Betaproteobacteria</taxon>
        <taxon>Burkholderiales</taxon>
        <taxon>Sphaerotilaceae</taxon>
        <taxon>Roseateles</taxon>
    </lineage>
</organism>
<dbReference type="EMBL" id="JBIGIC010000013">
    <property type="protein sequence ID" value="MFG6489594.1"/>
    <property type="molecule type" value="Genomic_DNA"/>
</dbReference>
<name>A0ABW7HIK8_9BURK</name>
<dbReference type="RefSeq" id="WP_394415988.1">
    <property type="nucleotide sequence ID" value="NZ_JBIGIC010000013.1"/>
</dbReference>
<evidence type="ECO:0000313" key="2">
    <source>
        <dbReference type="Proteomes" id="UP001606134"/>
    </source>
</evidence>